<dbReference type="RefSeq" id="WP_317490825.1">
    <property type="nucleotide sequence ID" value="NZ_CP136051.1"/>
</dbReference>
<proteinExistence type="predicted"/>
<sequence>MPTVITDKTDIKSIEEILANFKDNDQVDIYSSEMSPIETAIVFNGLKISNVIVQKENNTILFILNNSTVLQRQISQFKGLTSASLKQLSNFENMGDGVLWPEIPTADTSLKSLIQEELLQKYKLQIA</sequence>
<evidence type="ECO:0000313" key="2">
    <source>
        <dbReference type="Proteomes" id="UP001302349"/>
    </source>
</evidence>
<gene>
    <name evidence="1" type="ORF">RT717_05970</name>
</gene>
<evidence type="ECO:0000313" key="1">
    <source>
        <dbReference type="EMBL" id="WOK08180.1"/>
    </source>
</evidence>
<organism evidence="1 2">
    <name type="scientific">Imperialibacter roseus</name>
    <dbReference type="NCBI Taxonomy" id="1324217"/>
    <lineage>
        <taxon>Bacteria</taxon>
        <taxon>Pseudomonadati</taxon>
        <taxon>Bacteroidota</taxon>
        <taxon>Cytophagia</taxon>
        <taxon>Cytophagales</taxon>
        <taxon>Flammeovirgaceae</taxon>
        <taxon>Imperialibacter</taxon>
    </lineage>
</organism>
<keyword evidence="2" id="KW-1185">Reference proteome</keyword>
<dbReference type="Proteomes" id="UP001302349">
    <property type="component" value="Chromosome"/>
</dbReference>
<name>A0ABZ0IUW4_9BACT</name>
<reference evidence="1 2" key="1">
    <citation type="journal article" date="2023" name="Microbiol. Resour. Announc.">
        <title>Complete Genome Sequence of Imperialibacter roseus strain P4T.</title>
        <authorList>
            <person name="Tizabi D.R."/>
            <person name="Bachvaroff T."/>
            <person name="Hill R.T."/>
        </authorList>
    </citation>
    <scope>NUCLEOTIDE SEQUENCE [LARGE SCALE GENOMIC DNA]</scope>
    <source>
        <strain evidence="1 2">P4T</strain>
    </source>
</reference>
<accession>A0ABZ0IUW4</accession>
<dbReference type="Gene3D" id="3.30.2020.40">
    <property type="entry name" value="Uncharacterised protein PF10387, DUF2442"/>
    <property type="match status" value="1"/>
</dbReference>
<dbReference type="EMBL" id="CP136051">
    <property type="protein sequence ID" value="WOK08180.1"/>
    <property type="molecule type" value="Genomic_DNA"/>
</dbReference>
<protein>
    <recommendedName>
        <fullName evidence="3">DUF2442 domain-containing protein</fullName>
    </recommendedName>
</protein>
<evidence type="ECO:0008006" key="3">
    <source>
        <dbReference type="Google" id="ProtNLM"/>
    </source>
</evidence>